<reference evidence="15" key="1">
    <citation type="submission" date="2017-07" db="EMBL/GenBank/DDBJ databases">
        <title>Taro Niue Genome Assembly and Annotation.</title>
        <authorList>
            <person name="Atibalentja N."/>
            <person name="Keating K."/>
            <person name="Fields C.J."/>
        </authorList>
    </citation>
    <scope>NUCLEOTIDE SEQUENCE</scope>
    <source>
        <strain evidence="15">Niue_2</strain>
        <tissue evidence="15">Leaf</tissue>
    </source>
</reference>
<dbReference type="EC" id="2.4.1.-" evidence="13"/>
<dbReference type="Proteomes" id="UP000652761">
    <property type="component" value="Unassembled WGS sequence"/>
</dbReference>
<dbReference type="FunFam" id="3.90.550.50:FF:000022">
    <property type="entry name" value="Hexosyltransferase"/>
    <property type="match status" value="1"/>
</dbReference>
<comment type="similarity">
    <text evidence="4 13">Belongs to the glycosyltransferase 31 family.</text>
</comment>
<dbReference type="Pfam" id="PF01762">
    <property type="entry name" value="Galactosyl_T"/>
    <property type="match status" value="1"/>
</dbReference>
<evidence type="ECO:0000313" key="15">
    <source>
        <dbReference type="EMBL" id="MQL94760.1"/>
    </source>
</evidence>
<evidence type="ECO:0000256" key="8">
    <source>
        <dbReference type="ARBA" id="ARBA00022968"/>
    </source>
</evidence>
<evidence type="ECO:0000256" key="12">
    <source>
        <dbReference type="ARBA" id="ARBA00023211"/>
    </source>
</evidence>
<dbReference type="AlphaFoldDB" id="A0A843VMF9"/>
<dbReference type="InterPro" id="IPR002659">
    <property type="entry name" value="Glyco_trans_31"/>
</dbReference>
<dbReference type="OrthoDB" id="1158011at2759"/>
<dbReference type="PANTHER" id="PTHR11214:SF74">
    <property type="entry name" value="HYDROXYPROLINE O-GALACTOSYLTRANSFERASE HPGT1"/>
    <property type="match status" value="1"/>
</dbReference>
<keyword evidence="9 13" id="KW-1133">Transmembrane helix</keyword>
<organism evidence="15 16">
    <name type="scientific">Colocasia esculenta</name>
    <name type="common">Wild taro</name>
    <name type="synonym">Arum esculentum</name>
    <dbReference type="NCBI Taxonomy" id="4460"/>
    <lineage>
        <taxon>Eukaryota</taxon>
        <taxon>Viridiplantae</taxon>
        <taxon>Streptophyta</taxon>
        <taxon>Embryophyta</taxon>
        <taxon>Tracheophyta</taxon>
        <taxon>Spermatophyta</taxon>
        <taxon>Magnoliopsida</taxon>
        <taxon>Liliopsida</taxon>
        <taxon>Araceae</taxon>
        <taxon>Aroideae</taxon>
        <taxon>Colocasieae</taxon>
        <taxon>Colocasia</taxon>
    </lineage>
</organism>
<keyword evidence="7 13" id="KW-0812">Transmembrane</keyword>
<protein>
    <recommendedName>
        <fullName evidence="13">Hexosyltransferase</fullName>
        <ecNumber evidence="13">2.4.1.-</ecNumber>
    </recommendedName>
</protein>
<keyword evidence="6" id="KW-0808">Transferase</keyword>
<keyword evidence="5 13" id="KW-0328">Glycosyltransferase</keyword>
<keyword evidence="8 13" id="KW-0735">Signal-anchor</keyword>
<comment type="caution">
    <text evidence="15">The sequence shown here is derived from an EMBL/GenBank/DDBJ whole genome shotgun (WGS) entry which is preliminary data.</text>
</comment>
<evidence type="ECO:0000256" key="9">
    <source>
        <dbReference type="ARBA" id="ARBA00022989"/>
    </source>
</evidence>
<dbReference type="InterPro" id="IPR025298">
    <property type="entry name" value="DUF4094"/>
</dbReference>
<keyword evidence="16" id="KW-1185">Reference proteome</keyword>
<sequence>MQPRGSSHRLPGQLLRTRISTVMLAMLATMASLYVAGRLWQDAENRVFLIKEIDRRTGQGRSAISVDDTLKVLACRDQHKKLSDLEIELAAAKQKGFVAKHSLRYNATDSRKRLLAVIGVFSGFGRRNNRDAIRKSWLPTGAALKKLEKDKGILLRFVIGRSANRGDSFDRAVDDENRKTNDLLILDNHIEASEELPKKSKLFFGHAADTWDAEFYVKVNDDVYVNLDALGAMLAAHMDKPRVYIGCMKSGEVFSQPNHKWYEPDWWKFGDGKTYFRHASGEIYVISRAVAQFISINRSILRTYAHDDVSVGSWLIGLDVKHIDEGKLCCSSWSSAGSGK</sequence>
<evidence type="ECO:0000313" key="16">
    <source>
        <dbReference type="Proteomes" id="UP000652761"/>
    </source>
</evidence>
<evidence type="ECO:0000256" key="3">
    <source>
        <dbReference type="ARBA" id="ARBA00004922"/>
    </source>
</evidence>
<name>A0A843VMF9_COLES</name>
<comment type="cofactor">
    <cofactor evidence="1 13">
        <name>Mn(2+)</name>
        <dbReference type="ChEBI" id="CHEBI:29035"/>
    </cofactor>
</comment>
<proteinExistence type="inferred from homology"/>
<dbReference type="UniPathway" id="UPA00378"/>
<dbReference type="GO" id="GO:0000139">
    <property type="term" value="C:Golgi membrane"/>
    <property type="evidence" value="ECO:0007669"/>
    <property type="project" value="UniProtKB-SubCell"/>
</dbReference>
<dbReference type="PANTHER" id="PTHR11214">
    <property type="entry name" value="BETA-1,3-N-ACETYLGLUCOSAMINYLTRANSFERASE"/>
    <property type="match status" value="1"/>
</dbReference>
<keyword evidence="10 13" id="KW-0333">Golgi apparatus</keyword>
<accession>A0A843VMF9</accession>
<evidence type="ECO:0000256" key="2">
    <source>
        <dbReference type="ARBA" id="ARBA00004323"/>
    </source>
</evidence>
<feature type="transmembrane region" description="Helical" evidence="13">
    <location>
        <begin position="21"/>
        <end position="40"/>
    </location>
</feature>
<evidence type="ECO:0000256" key="5">
    <source>
        <dbReference type="ARBA" id="ARBA00022676"/>
    </source>
</evidence>
<evidence type="ECO:0000256" key="6">
    <source>
        <dbReference type="ARBA" id="ARBA00022679"/>
    </source>
</evidence>
<evidence type="ECO:0000256" key="11">
    <source>
        <dbReference type="ARBA" id="ARBA00023136"/>
    </source>
</evidence>
<comment type="pathway">
    <text evidence="3">Protein modification; protein glycosylation.</text>
</comment>
<keyword evidence="11 13" id="KW-0472">Membrane</keyword>
<evidence type="ECO:0000256" key="4">
    <source>
        <dbReference type="ARBA" id="ARBA00008661"/>
    </source>
</evidence>
<evidence type="ECO:0000256" key="1">
    <source>
        <dbReference type="ARBA" id="ARBA00001936"/>
    </source>
</evidence>
<dbReference type="Gene3D" id="3.90.550.50">
    <property type="match status" value="1"/>
</dbReference>
<gene>
    <name evidence="15" type="ORF">Taro_027423</name>
</gene>
<evidence type="ECO:0000256" key="13">
    <source>
        <dbReference type="RuleBase" id="RU363063"/>
    </source>
</evidence>
<keyword evidence="12 13" id="KW-0464">Manganese</keyword>
<dbReference type="GO" id="GO:0008378">
    <property type="term" value="F:galactosyltransferase activity"/>
    <property type="evidence" value="ECO:0007669"/>
    <property type="project" value="TreeGrafter"/>
</dbReference>
<dbReference type="Pfam" id="PF13334">
    <property type="entry name" value="DUF4094"/>
    <property type="match status" value="1"/>
</dbReference>
<comment type="subcellular location">
    <subcellularLocation>
        <location evidence="2 13">Golgi apparatus membrane</location>
        <topology evidence="2 13">Single-pass type II membrane protein</topology>
    </subcellularLocation>
</comment>
<evidence type="ECO:0000256" key="10">
    <source>
        <dbReference type="ARBA" id="ARBA00023034"/>
    </source>
</evidence>
<evidence type="ECO:0000256" key="7">
    <source>
        <dbReference type="ARBA" id="ARBA00022692"/>
    </source>
</evidence>
<feature type="domain" description="DUF4094" evidence="14">
    <location>
        <begin position="18"/>
        <end position="94"/>
    </location>
</feature>
<evidence type="ECO:0000259" key="14">
    <source>
        <dbReference type="Pfam" id="PF13334"/>
    </source>
</evidence>
<dbReference type="EMBL" id="NMUH01001713">
    <property type="protein sequence ID" value="MQL94760.1"/>
    <property type="molecule type" value="Genomic_DNA"/>
</dbReference>